<name>A0A9N9F349_9GLOM</name>
<dbReference type="Proteomes" id="UP000789396">
    <property type="component" value="Unassembled WGS sequence"/>
</dbReference>
<gene>
    <name evidence="1" type="ORF">RFULGI_LOCUS2696</name>
</gene>
<accession>A0A9N9F349</accession>
<proteinExistence type="predicted"/>
<evidence type="ECO:0000313" key="1">
    <source>
        <dbReference type="EMBL" id="CAG8506656.1"/>
    </source>
</evidence>
<evidence type="ECO:0000313" key="2">
    <source>
        <dbReference type="Proteomes" id="UP000789396"/>
    </source>
</evidence>
<reference evidence="1" key="1">
    <citation type="submission" date="2021-06" db="EMBL/GenBank/DDBJ databases">
        <authorList>
            <person name="Kallberg Y."/>
            <person name="Tangrot J."/>
            <person name="Rosling A."/>
        </authorList>
    </citation>
    <scope>NUCLEOTIDE SEQUENCE</scope>
    <source>
        <strain evidence="1">IN212</strain>
    </source>
</reference>
<comment type="caution">
    <text evidence="1">The sequence shown here is derived from an EMBL/GenBank/DDBJ whole genome shotgun (WGS) entry which is preliminary data.</text>
</comment>
<protein>
    <submittedName>
        <fullName evidence="1">434_t:CDS:1</fullName>
    </submittedName>
</protein>
<feature type="non-terminal residue" evidence="1">
    <location>
        <position position="323"/>
    </location>
</feature>
<dbReference type="AlphaFoldDB" id="A0A9N9F349"/>
<dbReference type="OrthoDB" id="2436307at2759"/>
<dbReference type="EMBL" id="CAJVPZ010002119">
    <property type="protein sequence ID" value="CAG8506656.1"/>
    <property type="molecule type" value="Genomic_DNA"/>
</dbReference>
<sequence>NELVAEAKSLPGQRIVPVTTTAYSAYPAPTSAAYYSKSAAYYSPPPPPAANFYSDAPPAAQSPSAANYFFSPATRKASPHSYSYESMNLPQYPGGSDSVMQAASASKISKAASMLSNRSRLSHQSLSMSSNEIFVGTQPGFSDNILYGGTFDNIVCGAPLSSYDTAISVKSKPPKIETLYDFLKFQSFDGSFLPSSKFYSWFGKKDFKDFEVIGVENEKMLCLALAMVYLEIILFETFKDECEMCYEKAKKALKKEVGDDEQKIIEILKNVKEWFEEIGNGKLIVNIYTENLKHKKQASSNHIVEVLESSVTQKILLNLVKVA</sequence>
<keyword evidence="2" id="KW-1185">Reference proteome</keyword>
<organism evidence="1 2">
    <name type="scientific">Racocetra fulgida</name>
    <dbReference type="NCBI Taxonomy" id="60492"/>
    <lineage>
        <taxon>Eukaryota</taxon>
        <taxon>Fungi</taxon>
        <taxon>Fungi incertae sedis</taxon>
        <taxon>Mucoromycota</taxon>
        <taxon>Glomeromycotina</taxon>
        <taxon>Glomeromycetes</taxon>
        <taxon>Diversisporales</taxon>
        <taxon>Gigasporaceae</taxon>
        <taxon>Racocetra</taxon>
    </lineage>
</organism>